<sequence length="52" mass="5736">MIRREQNIDELVDENRPISGGRDSFGSVVASRHRIQGMRAFVALKSFSGSAS</sequence>
<dbReference type="AlphaFoldDB" id="A0A158CR66"/>
<name>A0A158CR66_9BURK</name>
<dbReference type="Proteomes" id="UP000071859">
    <property type="component" value="Unassembled WGS sequence"/>
</dbReference>
<dbReference type="EMBL" id="FCOX02000023">
    <property type="protein sequence ID" value="SAK84855.1"/>
    <property type="molecule type" value="Genomic_DNA"/>
</dbReference>
<evidence type="ECO:0000313" key="1">
    <source>
        <dbReference type="EMBL" id="SAK84855.1"/>
    </source>
</evidence>
<accession>A0A158CR66</accession>
<comment type="caution">
    <text evidence="1">The sequence shown here is derived from an EMBL/GenBank/DDBJ whole genome shotgun (WGS) entry which is preliminary data.</text>
</comment>
<reference evidence="1" key="1">
    <citation type="submission" date="2016-01" db="EMBL/GenBank/DDBJ databases">
        <authorList>
            <person name="Peeters C."/>
        </authorList>
    </citation>
    <scope>NUCLEOTIDE SEQUENCE</scope>
    <source>
        <strain evidence="1">LMG 29321</strain>
    </source>
</reference>
<protein>
    <submittedName>
        <fullName evidence="1">Uncharacterized protein</fullName>
    </submittedName>
</protein>
<gene>
    <name evidence="1" type="ORF">AWB78_04270</name>
</gene>
<keyword evidence="2" id="KW-1185">Reference proteome</keyword>
<evidence type="ECO:0000313" key="2">
    <source>
        <dbReference type="Proteomes" id="UP000071859"/>
    </source>
</evidence>
<proteinExistence type="predicted"/>
<organism evidence="1 2">
    <name type="scientific">Caballeronia calidae</name>
    <dbReference type="NCBI Taxonomy" id="1777139"/>
    <lineage>
        <taxon>Bacteria</taxon>
        <taxon>Pseudomonadati</taxon>
        <taxon>Pseudomonadota</taxon>
        <taxon>Betaproteobacteria</taxon>
        <taxon>Burkholderiales</taxon>
        <taxon>Burkholderiaceae</taxon>
        <taxon>Caballeronia</taxon>
    </lineage>
</organism>